<feature type="non-terminal residue" evidence="1">
    <location>
        <position position="1"/>
    </location>
</feature>
<gene>
    <name evidence="1" type="ORF">METZ01_LOCUS105274</name>
</gene>
<evidence type="ECO:0000313" key="1">
    <source>
        <dbReference type="EMBL" id="SVA52420.1"/>
    </source>
</evidence>
<protein>
    <submittedName>
        <fullName evidence="1">Uncharacterized protein</fullName>
    </submittedName>
</protein>
<proteinExistence type="predicted"/>
<accession>A0A381WIU1</accession>
<organism evidence="1">
    <name type="scientific">marine metagenome</name>
    <dbReference type="NCBI Taxonomy" id="408172"/>
    <lineage>
        <taxon>unclassified sequences</taxon>
        <taxon>metagenomes</taxon>
        <taxon>ecological metagenomes</taxon>
    </lineage>
</organism>
<dbReference type="AlphaFoldDB" id="A0A381WIU1"/>
<sequence>VQNLVVGFTLEVQNRGHQFYLHIRLIINKVINVDYLKAILGGYKIC</sequence>
<dbReference type="EMBL" id="UINC01011945">
    <property type="protein sequence ID" value="SVA52420.1"/>
    <property type="molecule type" value="Genomic_DNA"/>
</dbReference>
<reference evidence="1" key="1">
    <citation type="submission" date="2018-05" db="EMBL/GenBank/DDBJ databases">
        <authorList>
            <person name="Lanie J.A."/>
            <person name="Ng W.-L."/>
            <person name="Kazmierczak K.M."/>
            <person name="Andrzejewski T.M."/>
            <person name="Davidsen T.M."/>
            <person name="Wayne K.J."/>
            <person name="Tettelin H."/>
            <person name="Glass J.I."/>
            <person name="Rusch D."/>
            <person name="Podicherti R."/>
            <person name="Tsui H.-C.T."/>
            <person name="Winkler M.E."/>
        </authorList>
    </citation>
    <scope>NUCLEOTIDE SEQUENCE</scope>
</reference>
<name>A0A381WIU1_9ZZZZ</name>